<gene>
    <name evidence="1" type="ORF">COU18_02395</name>
</gene>
<comment type="caution">
    <text evidence="1">The sequence shown here is derived from an EMBL/GenBank/DDBJ whole genome shotgun (WGS) entry which is preliminary data.</text>
</comment>
<proteinExistence type="predicted"/>
<dbReference type="Proteomes" id="UP000231192">
    <property type="component" value="Unassembled WGS sequence"/>
</dbReference>
<accession>A0A2H0UBN1</accession>
<name>A0A2H0UBN1_9BACT</name>
<dbReference type="EMBL" id="PFBK01000007">
    <property type="protein sequence ID" value="PIR83812.1"/>
    <property type="molecule type" value="Genomic_DNA"/>
</dbReference>
<organism evidence="1 2">
    <name type="scientific">Candidatus Kaiserbacteria bacterium CG10_big_fil_rev_8_21_14_0_10_51_14</name>
    <dbReference type="NCBI Taxonomy" id="1974610"/>
    <lineage>
        <taxon>Bacteria</taxon>
        <taxon>Candidatus Kaiseribacteriota</taxon>
    </lineage>
</organism>
<evidence type="ECO:0000313" key="2">
    <source>
        <dbReference type="Proteomes" id="UP000231192"/>
    </source>
</evidence>
<reference evidence="2" key="1">
    <citation type="submission" date="2017-09" db="EMBL/GenBank/DDBJ databases">
        <title>Depth-based differentiation of microbial function through sediment-hosted aquifers and enrichment of novel symbionts in the deep terrestrial subsurface.</title>
        <authorList>
            <person name="Probst A.J."/>
            <person name="Ladd B."/>
            <person name="Jarett J.K."/>
            <person name="Geller-Mcgrath D.E."/>
            <person name="Sieber C.M.K."/>
            <person name="Emerson J.B."/>
            <person name="Anantharaman K."/>
            <person name="Thomas B.C."/>
            <person name="Malmstrom R."/>
            <person name="Stieglmeier M."/>
            <person name="Klingl A."/>
            <person name="Woyke T."/>
            <person name="Ryan C.M."/>
            <person name="Banfield J.F."/>
        </authorList>
    </citation>
    <scope>NUCLEOTIDE SEQUENCE [LARGE SCALE GENOMIC DNA]</scope>
</reference>
<evidence type="ECO:0000313" key="1">
    <source>
        <dbReference type="EMBL" id="PIR83812.1"/>
    </source>
</evidence>
<sequence length="132" mass="14690">MRFVLAGLGSFVLTVTIAHAFTPPLYSEYREPRTLFIEGIAREHDLERNVLVVDTGPSDVSFPYPLVRITYSDTTEWTSVVQKIRGGVFVSEGRSQSSERSALNELVIVVVELSDTLELHAQNISVVTAEHL</sequence>
<dbReference type="AlphaFoldDB" id="A0A2H0UBN1"/>
<protein>
    <submittedName>
        <fullName evidence="1">Uncharacterized protein</fullName>
    </submittedName>
</protein>